<dbReference type="PROSITE" id="PS50977">
    <property type="entry name" value="HTH_TETR_2"/>
    <property type="match status" value="1"/>
</dbReference>
<dbReference type="GO" id="GO:0003700">
    <property type="term" value="F:DNA-binding transcription factor activity"/>
    <property type="evidence" value="ECO:0007669"/>
    <property type="project" value="TreeGrafter"/>
</dbReference>
<dbReference type="InterPro" id="IPR001647">
    <property type="entry name" value="HTH_TetR"/>
</dbReference>
<dbReference type="Pfam" id="PF00440">
    <property type="entry name" value="TetR_N"/>
    <property type="match status" value="1"/>
</dbReference>
<evidence type="ECO:0000256" key="2">
    <source>
        <dbReference type="PROSITE-ProRule" id="PRU00335"/>
    </source>
</evidence>
<dbReference type="Gene3D" id="1.10.10.60">
    <property type="entry name" value="Homeodomain-like"/>
    <property type="match status" value="1"/>
</dbReference>
<dbReference type="PANTHER" id="PTHR30055">
    <property type="entry name" value="HTH-TYPE TRANSCRIPTIONAL REGULATOR RUTR"/>
    <property type="match status" value="1"/>
</dbReference>
<evidence type="ECO:0000256" key="3">
    <source>
        <dbReference type="SAM" id="MobiDB-lite"/>
    </source>
</evidence>
<evidence type="ECO:0000259" key="4">
    <source>
        <dbReference type="PROSITE" id="PS50977"/>
    </source>
</evidence>
<accession>A0A939FA20</accession>
<dbReference type="EMBL" id="JAFLRJ010000211">
    <property type="protein sequence ID" value="MBO0514496.1"/>
    <property type="molecule type" value="Genomic_DNA"/>
</dbReference>
<proteinExistence type="predicted"/>
<dbReference type="GO" id="GO:0000976">
    <property type="term" value="F:transcription cis-regulatory region binding"/>
    <property type="evidence" value="ECO:0007669"/>
    <property type="project" value="TreeGrafter"/>
</dbReference>
<organism evidence="5 6">
    <name type="scientific">Streptomyces beijiangensis</name>
    <dbReference type="NCBI Taxonomy" id="163361"/>
    <lineage>
        <taxon>Bacteria</taxon>
        <taxon>Bacillati</taxon>
        <taxon>Actinomycetota</taxon>
        <taxon>Actinomycetes</taxon>
        <taxon>Kitasatosporales</taxon>
        <taxon>Streptomycetaceae</taxon>
        <taxon>Streptomyces</taxon>
    </lineage>
</organism>
<dbReference type="InterPro" id="IPR041678">
    <property type="entry name" value="TetR_C_16"/>
</dbReference>
<name>A0A939FA20_9ACTN</name>
<dbReference type="RefSeq" id="WP_206963896.1">
    <property type="nucleotide sequence ID" value="NZ_BAAAJJ010000020.1"/>
</dbReference>
<dbReference type="PANTHER" id="PTHR30055:SF235">
    <property type="entry name" value="TRANSCRIPTIONAL REGULATORY PROTEIN"/>
    <property type="match status" value="1"/>
</dbReference>
<dbReference type="InterPro" id="IPR009057">
    <property type="entry name" value="Homeodomain-like_sf"/>
</dbReference>
<dbReference type="InterPro" id="IPR050109">
    <property type="entry name" value="HTH-type_TetR-like_transc_reg"/>
</dbReference>
<comment type="caution">
    <text evidence="5">The sequence shown here is derived from an EMBL/GenBank/DDBJ whole genome shotgun (WGS) entry which is preliminary data.</text>
</comment>
<keyword evidence="6" id="KW-1185">Reference proteome</keyword>
<sequence length="204" mass="22231">MTAETQQPSHKKRSGRRVGPTNSHDLILDTARAEFSEHGFEGTTMRAIAQAATVDAALIHHFFLSKEGLFIAAVQEAFTVADLVAVVSEGSRERAGERLARAFLTHWEDPEIQPRLESLIRSARSFEGASAALCDFLGAEVLQPVTVALGHGKPELRASLVGTQLLGLAYMRFVLRAEPLASMTAEELVRCVAGTCQNYLTERL</sequence>
<feature type="domain" description="HTH tetR-type" evidence="4">
    <location>
        <begin position="21"/>
        <end position="81"/>
    </location>
</feature>
<dbReference type="SUPFAM" id="SSF46689">
    <property type="entry name" value="Homeodomain-like"/>
    <property type="match status" value="1"/>
</dbReference>
<evidence type="ECO:0000313" key="6">
    <source>
        <dbReference type="Proteomes" id="UP000664167"/>
    </source>
</evidence>
<feature type="region of interest" description="Disordered" evidence="3">
    <location>
        <begin position="1"/>
        <end position="23"/>
    </location>
</feature>
<protein>
    <submittedName>
        <fullName evidence="5">TetR family transcriptional regulator</fullName>
    </submittedName>
</protein>
<dbReference type="SUPFAM" id="SSF48498">
    <property type="entry name" value="Tetracyclin repressor-like, C-terminal domain"/>
    <property type="match status" value="1"/>
</dbReference>
<evidence type="ECO:0000256" key="1">
    <source>
        <dbReference type="ARBA" id="ARBA00023125"/>
    </source>
</evidence>
<keyword evidence="1 2" id="KW-0238">DNA-binding</keyword>
<gene>
    <name evidence="5" type="ORF">J0695_22265</name>
</gene>
<evidence type="ECO:0000313" key="5">
    <source>
        <dbReference type="EMBL" id="MBO0514496.1"/>
    </source>
</evidence>
<dbReference type="AlphaFoldDB" id="A0A939FA20"/>
<feature type="DNA-binding region" description="H-T-H motif" evidence="2">
    <location>
        <begin position="44"/>
        <end position="63"/>
    </location>
</feature>
<dbReference type="PRINTS" id="PR00455">
    <property type="entry name" value="HTHTETR"/>
</dbReference>
<dbReference type="InterPro" id="IPR036271">
    <property type="entry name" value="Tet_transcr_reg_TetR-rel_C_sf"/>
</dbReference>
<dbReference type="Pfam" id="PF17920">
    <property type="entry name" value="TetR_C_16"/>
    <property type="match status" value="1"/>
</dbReference>
<dbReference type="Gene3D" id="1.10.357.10">
    <property type="entry name" value="Tetracycline Repressor, domain 2"/>
    <property type="match status" value="1"/>
</dbReference>
<dbReference type="Proteomes" id="UP000664167">
    <property type="component" value="Unassembled WGS sequence"/>
</dbReference>
<reference evidence="5" key="1">
    <citation type="submission" date="2021-03" db="EMBL/GenBank/DDBJ databases">
        <title>Streptomyces poriferae sp. nov., a novel marine sponge-derived Actinobacteria species with anti-MRSA activity.</title>
        <authorList>
            <person name="Sandoval-Powers M."/>
            <person name="Kralova S."/>
            <person name="Nguyen G.-S."/>
            <person name="Fawwal D."/>
            <person name="Degnes K."/>
            <person name="Klinkenberg G."/>
            <person name="Sletta H."/>
            <person name="Wentzel A."/>
            <person name="Liles M.R."/>
        </authorList>
    </citation>
    <scope>NUCLEOTIDE SEQUENCE</scope>
    <source>
        <strain evidence="5">DSM 41794</strain>
    </source>
</reference>